<dbReference type="GO" id="GO:0000155">
    <property type="term" value="F:phosphorelay sensor kinase activity"/>
    <property type="evidence" value="ECO:0007669"/>
    <property type="project" value="InterPro"/>
</dbReference>
<evidence type="ECO:0000256" key="6">
    <source>
        <dbReference type="SAM" id="Coils"/>
    </source>
</evidence>
<dbReference type="AlphaFoldDB" id="W0DSL2"/>
<feature type="domain" description="Response regulatory" evidence="8">
    <location>
        <begin position="590"/>
        <end position="704"/>
    </location>
</feature>
<dbReference type="InterPro" id="IPR000014">
    <property type="entry name" value="PAS"/>
</dbReference>
<dbReference type="CDD" id="cd16922">
    <property type="entry name" value="HATPase_EvgS-ArcB-TorS-like"/>
    <property type="match status" value="1"/>
</dbReference>
<dbReference type="GO" id="GO:0005524">
    <property type="term" value="F:ATP binding"/>
    <property type="evidence" value="ECO:0007669"/>
    <property type="project" value="UniProtKB-KW"/>
</dbReference>
<evidence type="ECO:0000256" key="1">
    <source>
        <dbReference type="ARBA" id="ARBA00000085"/>
    </source>
</evidence>
<dbReference type="SMART" id="SM00388">
    <property type="entry name" value="HisKA"/>
    <property type="match status" value="1"/>
</dbReference>
<dbReference type="Proteomes" id="UP000005380">
    <property type="component" value="Chromosome"/>
</dbReference>
<dbReference type="OrthoDB" id="9792854at2"/>
<feature type="modified residue" description="4-aspartylphosphate" evidence="5">
    <location>
        <position position="950"/>
    </location>
</feature>
<feature type="domain" description="Response regulatory" evidence="8">
    <location>
        <begin position="899"/>
        <end position="1017"/>
    </location>
</feature>
<dbReference type="CDD" id="cd00082">
    <property type="entry name" value="HisKA"/>
    <property type="match status" value="1"/>
</dbReference>
<dbReference type="PROSITE" id="PS50112">
    <property type="entry name" value="PAS"/>
    <property type="match status" value="1"/>
</dbReference>
<keyword evidence="11" id="KW-1185">Reference proteome</keyword>
<evidence type="ECO:0000256" key="3">
    <source>
        <dbReference type="ARBA" id="ARBA00022553"/>
    </source>
</evidence>
<dbReference type="PRINTS" id="PR00344">
    <property type="entry name" value="BCTRLSENSOR"/>
</dbReference>
<dbReference type="InterPro" id="IPR035965">
    <property type="entry name" value="PAS-like_dom_sf"/>
</dbReference>
<dbReference type="SUPFAM" id="SSF52172">
    <property type="entry name" value="CheY-like"/>
    <property type="match status" value="2"/>
</dbReference>
<dbReference type="PROSITE" id="PS50109">
    <property type="entry name" value="HIS_KIN"/>
    <property type="match status" value="1"/>
</dbReference>
<dbReference type="GO" id="GO:0005886">
    <property type="term" value="C:plasma membrane"/>
    <property type="evidence" value="ECO:0007669"/>
    <property type="project" value="UniProtKB-SubCell"/>
</dbReference>
<evidence type="ECO:0000259" key="9">
    <source>
        <dbReference type="PROSITE" id="PS50112"/>
    </source>
</evidence>
<dbReference type="KEGG" id="tao:THIAE_07455"/>
<dbReference type="InParanoid" id="W0DSL2"/>
<feature type="coiled-coil region" evidence="6">
    <location>
        <begin position="42"/>
        <end position="69"/>
    </location>
</feature>
<protein>
    <recommendedName>
        <fullName evidence="2">histidine kinase</fullName>
        <ecNumber evidence="2">2.7.13.3</ecNumber>
    </recommendedName>
</protein>
<dbReference type="CDD" id="cd17546">
    <property type="entry name" value="REC_hyHK_CKI1_RcsC-like"/>
    <property type="match status" value="2"/>
</dbReference>
<evidence type="ECO:0000256" key="2">
    <source>
        <dbReference type="ARBA" id="ARBA00012438"/>
    </source>
</evidence>
<dbReference type="SUPFAM" id="SSF55785">
    <property type="entry name" value="PYP-like sensor domain (PAS domain)"/>
    <property type="match status" value="1"/>
</dbReference>
<dbReference type="PANTHER" id="PTHR45339:SF3">
    <property type="entry name" value="HISTIDINE KINASE"/>
    <property type="match status" value="1"/>
</dbReference>
<dbReference type="Pfam" id="PF00512">
    <property type="entry name" value="HisKA"/>
    <property type="match status" value="1"/>
</dbReference>
<dbReference type="EMBL" id="CP007030">
    <property type="protein sequence ID" value="AHF01610.1"/>
    <property type="molecule type" value="Genomic_DNA"/>
</dbReference>
<dbReference type="Gene3D" id="1.10.287.130">
    <property type="match status" value="1"/>
</dbReference>
<dbReference type="eggNOG" id="COG0642">
    <property type="taxonomic scope" value="Bacteria"/>
</dbReference>
<feature type="modified residue" description="4-aspartylphosphate" evidence="5">
    <location>
        <position position="639"/>
    </location>
</feature>
<dbReference type="InterPro" id="IPR036641">
    <property type="entry name" value="HPT_dom_sf"/>
</dbReference>
<feature type="domain" description="PAS" evidence="9">
    <location>
        <begin position="73"/>
        <end position="129"/>
    </location>
</feature>
<dbReference type="InterPro" id="IPR004358">
    <property type="entry name" value="Sig_transdc_His_kin-like_C"/>
</dbReference>
<comment type="catalytic activity">
    <reaction evidence="1">
        <text>ATP + protein L-histidine = ADP + protein N-phospho-L-histidine.</text>
        <dbReference type="EC" id="2.7.13.3"/>
    </reaction>
</comment>
<dbReference type="SUPFAM" id="SSF47384">
    <property type="entry name" value="Homodimeric domain of signal transducing histidine kinase"/>
    <property type="match status" value="1"/>
</dbReference>
<evidence type="ECO:0000313" key="10">
    <source>
        <dbReference type="EMBL" id="AHF01610.1"/>
    </source>
</evidence>
<proteinExistence type="predicted"/>
<keyword evidence="6" id="KW-0175">Coiled coil</keyword>
<dbReference type="SUPFAM" id="SSF47226">
    <property type="entry name" value="Histidine-containing phosphotransfer domain, HPT domain"/>
    <property type="match status" value="1"/>
</dbReference>
<dbReference type="SMART" id="SM00448">
    <property type="entry name" value="REC"/>
    <property type="match status" value="2"/>
</dbReference>
<dbReference type="RefSeq" id="WP_006460575.1">
    <property type="nucleotide sequence ID" value="NZ_CP007030.1"/>
</dbReference>
<dbReference type="SUPFAM" id="SSF55874">
    <property type="entry name" value="ATPase domain of HSP90 chaperone/DNA topoisomerase II/histidine kinase"/>
    <property type="match status" value="1"/>
</dbReference>
<dbReference type="Gene3D" id="1.20.120.160">
    <property type="entry name" value="HPT domain"/>
    <property type="match status" value="1"/>
</dbReference>
<dbReference type="Pfam" id="PF00072">
    <property type="entry name" value="Response_reg"/>
    <property type="match status" value="2"/>
</dbReference>
<dbReference type="EC" id="2.7.13.3" evidence="2"/>
<evidence type="ECO:0000256" key="4">
    <source>
        <dbReference type="ARBA" id="ARBA00023012"/>
    </source>
</evidence>
<dbReference type="InterPro" id="IPR003661">
    <property type="entry name" value="HisK_dim/P_dom"/>
</dbReference>
<accession>W0DSL2</accession>
<dbReference type="Gene3D" id="3.30.450.20">
    <property type="entry name" value="PAS domain"/>
    <property type="match status" value="1"/>
</dbReference>
<dbReference type="InterPro" id="IPR011006">
    <property type="entry name" value="CheY-like_superfamily"/>
</dbReference>
<dbReference type="PROSITE" id="PS50110">
    <property type="entry name" value="RESPONSE_REGULATORY"/>
    <property type="match status" value="2"/>
</dbReference>
<keyword evidence="10" id="KW-0418">Kinase</keyword>
<dbReference type="InterPro" id="IPR036097">
    <property type="entry name" value="HisK_dim/P_sf"/>
</dbReference>
<dbReference type="Gene3D" id="3.30.565.10">
    <property type="entry name" value="Histidine kinase-like ATPase, C-terminal domain"/>
    <property type="match status" value="1"/>
</dbReference>
<dbReference type="InterPro" id="IPR003594">
    <property type="entry name" value="HATPase_dom"/>
</dbReference>
<dbReference type="Pfam" id="PF02518">
    <property type="entry name" value="HATPase_c"/>
    <property type="match status" value="1"/>
</dbReference>
<dbReference type="Gene3D" id="3.40.50.2300">
    <property type="match status" value="2"/>
</dbReference>
<gene>
    <name evidence="10" type="ORF">THIAE_07455</name>
</gene>
<dbReference type="FunFam" id="3.30.565.10:FF:000010">
    <property type="entry name" value="Sensor histidine kinase RcsC"/>
    <property type="match status" value="1"/>
</dbReference>
<dbReference type="PANTHER" id="PTHR45339">
    <property type="entry name" value="HYBRID SIGNAL TRANSDUCTION HISTIDINE KINASE J"/>
    <property type="match status" value="1"/>
</dbReference>
<reference evidence="10 11" key="1">
    <citation type="submission" date="2013-12" db="EMBL/GenBank/DDBJ databases">
        <authorList>
            <consortium name="DOE Joint Genome Institute"/>
            <person name="Kappler U."/>
            <person name="Huntemann M."/>
            <person name="Han J."/>
            <person name="Chen A."/>
            <person name="Kyrpides N."/>
            <person name="Mavromatis K."/>
            <person name="Markowitz V."/>
            <person name="Palaniappan K."/>
            <person name="Ivanova N."/>
            <person name="Schaumberg A."/>
            <person name="Pati A."/>
            <person name="Liolios K."/>
            <person name="Nordberg H.P."/>
            <person name="Cantor M.N."/>
            <person name="Hua S.X."/>
            <person name="Woyke T."/>
        </authorList>
    </citation>
    <scope>NUCLEOTIDE SEQUENCE [LARGE SCALE GENOMIC DNA]</scope>
    <source>
        <strain evidence="11">AL2</strain>
    </source>
</reference>
<dbReference type="InterPro" id="IPR036890">
    <property type="entry name" value="HATPase_C_sf"/>
</dbReference>
<keyword evidence="3 5" id="KW-0597">Phosphoprotein</keyword>
<organism evidence="10 11">
    <name type="scientific">Thiomicrospira aerophila AL3</name>
    <dbReference type="NCBI Taxonomy" id="717772"/>
    <lineage>
        <taxon>Bacteria</taxon>
        <taxon>Pseudomonadati</taxon>
        <taxon>Pseudomonadota</taxon>
        <taxon>Gammaproteobacteria</taxon>
        <taxon>Thiotrichales</taxon>
        <taxon>Piscirickettsiaceae</taxon>
        <taxon>Thiomicrospira</taxon>
    </lineage>
</organism>
<dbReference type="SMART" id="SM00387">
    <property type="entry name" value="HATPase_c"/>
    <property type="match status" value="1"/>
</dbReference>
<evidence type="ECO:0000313" key="11">
    <source>
        <dbReference type="Proteomes" id="UP000005380"/>
    </source>
</evidence>
<keyword evidence="4" id="KW-0902">Two-component regulatory system</keyword>
<keyword evidence="10" id="KW-0808">Transferase</keyword>
<dbReference type="HOGENOM" id="CLU_296457_0_0_6"/>
<dbReference type="InterPro" id="IPR001789">
    <property type="entry name" value="Sig_transdc_resp-reg_receiver"/>
</dbReference>
<evidence type="ECO:0000259" key="7">
    <source>
        <dbReference type="PROSITE" id="PS50109"/>
    </source>
</evidence>
<dbReference type="Pfam" id="PF13188">
    <property type="entry name" value="PAS_8"/>
    <property type="match status" value="1"/>
</dbReference>
<dbReference type="STRING" id="717772.THIAE_07455"/>
<evidence type="ECO:0000256" key="5">
    <source>
        <dbReference type="PROSITE-ProRule" id="PRU00169"/>
    </source>
</evidence>
<evidence type="ECO:0000259" key="8">
    <source>
        <dbReference type="PROSITE" id="PS50110"/>
    </source>
</evidence>
<feature type="domain" description="Histidine kinase" evidence="7">
    <location>
        <begin position="338"/>
        <end position="560"/>
    </location>
</feature>
<dbReference type="InterPro" id="IPR005467">
    <property type="entry name" value="His_kinase_dom"/>
</dbReference>
<name>W0DSL2_9GAMM</name>
<sequence length="1018" mass="114868">MDAFKPIKPKKLDDLRKHAVALLNEHQDLVLNDSSDQAHLSLQNVIEQMRIYEAELEIQNNELIALHEKLSHSQRKLQQVFEQMPVAVVLLDERGVIQLINNEGLALFGIQNNHLALKHSIYRFFDANSAAWIASVLMADKEAVFDSRLTLKTFDVEKYVAGMLMTRHFKESGLSQNILTLVDISDEQKRLELENNMVRDILESQNHIILVLDTNQIVEVSGGFFKYFRSHTSIGSFNQDYRSIEELFVDDPGYFKVNQDLKWFEVLLRYPNRVHKIKLNYQGRITIFSATAVKSVKTDRVIVSLIDITESENIHRQLMEQIELAQQANAAKSMFLANMSHEIRTPLNGIIGLSELGLQESSPYDLKTYLKKISLSGRLLLGILNDILDFSKIEAGKLEIVAKPFHFPDVITHLRDIFSAAASEKQLDFDLYVDNKIKQYYLGDELRINQVLINIIGNAIKFTKQGHVKLHVLLESVAEGADHIRFIVCDTGIGMSKTDLAQLFQSFSQVDNSITREFGGTGLGLVISQNLVYAMNGSRIEVTSKKTQGSEFSFVVPLLYCTDEQIADIERERSIDQQILQSSFHPLMGHVLLVEDNQINQEVAQKKLLSFGLTVSIAEHGQQAIQRVAEQKFDLILMDVQMPVMGGYEATRHIRQTHKDIPIIALTAAAMIEDKNKALEVGMNDHLSKPLVTRDLYKQLARFLPQNEEAEPIIADTSLDFSPALINQYYELSEDYVPWINVRAGLHRVNQDYALYFNLLEQFLSQCDQEFKALESLAADESIFADEQGQNQLKSLLHTLFGVASNLSLEALVKEINQFTLSCFKGDCQGRESCGQLTQALVSCYLSTRDAVRSLVPKWASAMKDREVTLGEISSDESQTGPLTNKTAMTETEDLGHLKVLLVEDNKVNQIVVKKQLKLLGISPTIANNGLEAVALLEKNASAYDLIFMDLIMPEMGGIEATRWIRQQAHIQQPIIIALTGAEQNEDKQACWQVGMNGFLLKPLDNKKLAQILNAYFG</sequence>